<dbReference type="Proteomes" id="UP000013085">
    <property type="component" value="Unassembled WGS sequence"/>
</dbReference>
<protein>
    <submittedName>
        <fullName evidence="2">YD repeat (Two copies)</fullName>
    </submittedName>
</protein>
<evidence type="ECO:0000313" key="2">
    <source>
        <dbReference type="EMBL" id="ENZ10283.1"/>
    </source>
</evidence>
<keyword evidence="1" id="KW-0233">DNA recombination</keyword>
<reference evidence="2 3" key="1">
    <citation type="submission" date="2013-01" db="EMBL/GenBank/DDBJ databases">
        <title>The Genome Sequence of Clostridium clostridioforme 90A8.</title>
        <authorList>
            <consortium name="The Broad Institute Genome Sequencing Platform"/>
            <person name="Earl A."/>
            <person name="Ward D."/>
            <person name="Feldgarden M."/>
            <person name="Gevers D."/>
            <person name="Courvalin P."/>
            <person name="Lambert T."/>
            <person name="Walker B."/>
            <person name="Young S.K."/>
            <person name="Zeng Q."/>
            <person name="Gargeya S."/>
            <person name="Fitzgerald M."/>
            <person name="Haas B."/>
            <person name="Abouelleil A."/>
            <person name="Alvarado L."/>
            <person name="Arachchi H.M."/>
            <person name="Berlin A.M."/>
            <person name="Chapman S.B."/>
            <person name="Dewar J."/>
            <person name="Goldberg J."/>
            <person name="Griggs A."/>
            <person name="Gujja S."/>
            <person name="Hansen M."/>
            <person name="Howarth C."/>
            <person name="Imamovic A."/>
            <person name="Larimer J."/>
            <person name="McCowan C."/>
            <person name="Murphy C."/>
            <person name="Neiman D."/>
            <person name="Pearson M."/>
            <person name="Priest M."/>
            <person name="Roberts A."/>
            <person name="Saif S."/>
            <person name="Shea T."/>
            <person name="Sisk P."/>
            <person name="Sykes S."/>
            <person name="Wortman J."/>
            <person name="Nusbaum C."/>
            <person name="Birren B."/>
        </authorList>
    </citation>
    <scope>NUCLEOTIDE SEQUENCE [LARGE SCALE GENOMIC DNA]</scope>
    <source>
        <strain evidence="2 3">90A8</strain>
    </source>
</reference>
<dbReference type="NCBIfam" id="TIGR01643">
    <property type="entry name" value="YD_repeat_2x"/>
    <property type="match status" value="1"/>
</dbReference>
<dbReference type="GO" id="GO:0006310">
    <property type="term" value="P:DNA recombination"/>
    <property type="evidence" value="ECO:0007669"/>
    <property type="project" value="UniProtKB-KW"/>
</dbReference>
<dbReference type="InterPro" id="IPR013762">
    <property type="entry name" value="Integrase-like_cat_sf"/>
</dbReference>
<name>A0A0E2HJ31_9FIRM</name>
<dbReference type="Gene3D" id="1.10.443.10">
    <property type="entry name" value="Intergrase catalytic core"/>
    <property type="match status" value="1"/>
</dbReference>
<dbReference type="Pfam" id="PF05593">
    <property type="entry name" value="RHS_repeat"/>
    <property type="match status" value="1"/>
</dbReference>
<dbReference type="HOGENOM" id="CLU_1515346_0_0_9"/>
<evidence type="ECO:0000313" key="3">
    <source>
        <dbReference type="Proteomes" id="UP000013085"/>
    </source>
</evidence>
<dbReference type="InterPro" id="IPR011010">
    <property type="entry name" value="DNA_brk_join_enz"/>
</dbReference>
<dbReference type="InterPro" id="IPR031325">
    <property type="entry name" value="RHS_repeat"/>
</dbReference>
<organism evidence="2 3">
    <name type="scientific">[Clostridium] clostridioforme 90A8</name>
    <dbReference type="NCBI Taxonomy" id="999408"/>
    <lineage>
        <taxon>Bacteria</taxon>
        <taxon>Bacillati</taxon>
        <taxon>Bacillota</taxon>
        <taxon>Clostridia</taxon>
        <taxon>Lachnospirales</taxon>
        <taxon>Lachnospiraceae</taxon>
        <taxon>Enterocloster</taxon>
    </lineage>
</organism>
<dbReference type="GO" id="GO:0003677">
    <property type="term" value="F:DNA binding"/>
    <property type="evidence" value="ECO:0007669"/>
    <property type="project" value="InterPro"/>
</dbReference>
<dbReference type="EMBL" id="AGYR01000047">
    <property type="protein sequence ID" value="ENZ10283.1"/>
    <property type="molecule type" value="Genomic_DNA"/>
</dbReference>
<dbReference type="SUPFAM" id="SSF56349">
    <property type="entry name" value="DNA breaking-rejoining enzymes"/>
    <property type="match status" value="1"/>
</dbReference>
<comment type="caution">
    <text evidence="2">The sequence shown here is derived from an EMBL/GenBank/DDBJ whole genome shotgun (WGS) entry which is preliminary data.</text>
</comment>
<dbReference type="PATRIC" id="fig|999408.3.peg.4581"/>
<accession>A0A0E2HJ31</accession>
<dbReference type="AlphaFoldDB" id="A0A0E2HJ31"/>
<dbReference type="GeneID" id="57964192"/>
<proteinExistence type="predicted"/>
<dbReference type="RefSeq" id="WP_002594060.1">
    <property type="nucleotide sequence ID" value="NZ_KB850983.1"/>
</dbReference>
<evidence type="ECO:0000256" key="1">
    <source>
        <dbReference type="ARBA" id="ARBA00023172"/>
    </source>
</evidence>
<gene>
    <name evidence="2" type="ORF">HMPREF1090_04264</name>
</gene>
<sequence length="177" mass="20086">MFLLSVRDSALFAPPKMYDREYSLLQVISPSGNTMDITMDDEFRITQIVQPDGGTWTYEYDEAGDLVSATNPAGNERRYSKIDYMENKLDMVNIGLLLIFAIGIRVGELAAVKPEDINGNMMHVQRTEICYVAEVDAKTGKTTNAYDIEEYPKSEAGDRYVVIPDESMWVIKRAREH</sequence>
<dbReference type="InterPro" id="IPR006530">
    <property type="entry name" value="YD"/>
</dbReference>
<dbReference type="GO" id="GO:0015074">
    <property type="term" value="P:DNA integration"/>
    <property type="evidence" value="ECO:0007669"/>
    <property type="project" value="InterPro"/>
</dbReference>